<feature type="domain" description="Glycosyltransferase 2-like" evidence="1">
    <location>
        <begin position="6"/>
        <end position="131"/>
    </location>
</feature>
<evidence type="ECO:0000313" key="2">
    <source>
        <dbReference type="EMBL" id="MDQ0995401.1"/>
    </source>
</evidence>
<keyword evidence="3" id="KW-1185">Reference proteome</keyword>
<dbReference type="EMBL" id="JAUSZT010000002">
    <property type="protein sequence ID" value="MDQ0995401.1"/>
    <property type="molecule type" value="Genomic_DNA"/>
</dbReference>
<dbReference type="CDD" id="cd00761">
    <property type="entry name" value="Glyco_tranf_GTA_type"/>
    <property type="match status" value="1"/>
</dbReference>
<dbReference type="PANTHER" id="PTHR43685:SF2">
    <property type="entry name" value="GLYCOSYLTRANSFERASE 2-LIKE DOMAIN-CONTAINING PROTEIN"/>
    <property type="match status" value="1"/>
</dbReference>
<dbReference type="InterPro" id="IPR029044">
    <property type="entry name" value="Nucleotide-diphossugar_trans"/>
</dbReference>
<evidence type="ECO:0000259" key="1">
    <source>
        <dbReference type="Pfam" id="PF00535"/>
    </source>
</evidence>
<name>A0ABU0S3Q8_9HYPH</name>
<protein>
    <submittedName>
        <fullName evidence="2">Succinoglycan biosynthesis protein ExoO</fullName>
        <ecNumber evidence="2">2.4.-.-</ecNumber>
    </submittedName>
</protein>
<dbReference type="RefSeq" id="WP_307276605.1">
    <property type="nucleotide sequence ID" value="NZ_JAUSZT010000002.1"/>
</dbReference>
<keyword evidence="2" id="KW-0328">Glycosyltransferase</keyword>
<proteinExistence type="predicted"/>
<dbReference type="SUPFAM" id="SSF53448">
    <property type="entry name" value="Nucleotide-diphospho-sugar transferases"/>
    <property type="match status" value="1"/>
</dbReference>
<dbReference type="Gene3D" id="3.90.550.10">
    <property type="entry name" value="Spore Coat Polysaccharide Biosynthesis Protein SpsA, Chain A"/>
    <property type="match status" value="1"/>
</dbReference>
<accession>A0ABU0S3Q8</accession>
<sequence>MRPDVSVVIAAYNAEKTVVRAVSSALAQLEVSLEVIVIDDCSTDGTIKLLTSTWPDTVRVIQLKNNGGPGQARNAGIAEARGHWIAILDADDEMLSGRLKAMVDHGNNTGADVVVDDIQVADGNITAPYPMFAGRLQMMSGLTLAAFIDSNRIFSKKFNYGYLKPAFRRDFLRDHNLRYNEALRIGEDYLFMASVLACGARCSILPVAGYRYNITAGSISRVLNRHHVLAMLEGDNAFVSSFKLDEKAQLAQARRTSNLREVLNFLMLVDDIKQRRVAAIAKMAWRNPRVFRFLHMPLLVRIQRAVSHIMHSIGPRKVDIKASL</sequence>
<dbReference type="PANTHER" id="PTHR43685">
    <property type="entry name" value="GLYCOSYLTRANSFERASE"/>
    <property type="match status" value="1"/>
</dbReference>
<dbReference type="InterPro" id="IPR001173">
    <property type="entry name" value="Glyco_trans_2-like"/>
</dbReference>
<keyword evidence="2" id="KW-0808">Transferase</keyword>
<dbReference type="InterPro" id="IPR050834">
    <property type="entry name" value="Glycosyltransf_2"/>
</dbReference>
<dbReference type="EC" id="2.4.-.-" evidence="2"/>
<gene>
    <name evidence="2" type="ORF">QFZ34_000578</name>
</gene>
<evidence type="ECO:0000313" key="3">
    <source>
        <dbReference type="Proteomes" id="UP001237780"/>
    </source>
</evidence>
<reference evidence="2 3" key="1">
    <citation type="submission" date="2023-07" db="EMBL/GenBank/DDBJ databases">
        <title>Comparative genomics of wheat-associated soil bacteria to identify genetic determinants of phenazine resistance.</title>
        <authorList>
            <person name="Mouncey N."/>
        </authorList>
    </citation>
    <scope>NUCLEOTIDE SEQUENCE [LARGE SCALE GENOMIC DNA]</scope>
    <source>
        <strain evidence="2 3">W4I11</strain>
    </source>
</reference>
<dbReference type="GO" id="GO:0016757">
    <property type="term" value="F:glycosyltransferase activity"/>
    <property type="evidence" value="ECO:0007669"/>
    <property type="project" value="UniProtKB-KW"/>
</dbReference>
<dbReference type="Proteomes" id="UP001237780">
    <property type="component" value="Unassembled WGS sequence"/>
</dbReference>
<organism evidence="2 3">
    <name type="scientific">Phyllobacterium ifriqiyense</name>
    <dbReference type="NCBI Taxonomy" id="314238"/>
    <lineage>
        <taxon>Bacteria</taxon>
        <taxon>Pseudomonadati</taxon>
        <taxon>Pseudomonadota</taxon>
        <taxon>Alphaproteobacteria</taxon>
        <taxon>Hyphomicrobiales</taxon>
        <taxon>Phyllobacteriaceae</taxon>
        <taxon>Phyllobacterium</taxon>
    </lineage>
</organism>
<dbReference type="Pfam" id="PF00535">
    <property type="entry name" value="Glycos_transf_2"/>
    <property type="match status" value="1"/>
</dbReference>
<comment type="caution">
    <text evidence="2">The sequence shown here is derived from an EMBL/GenBank/DDBJ whole genome shotgun (WGS) entry which is preliminary data.</text>
</comment>